<dbReference type="Gene3D" id="1.10.10.10">
    <property type="entry name" value="Winged helix-like DNA-binding domain superfamily/Winged helix DNA-binding domain"/>
    <property type="match status" value="1"/>
</dbReference>
<evidence type="ECO:0000313" key="19">
    <source>
        <dbReference type="Proteomes" id="UP000243528"/>
    </source>
</evidence>
<keyword evidence="8 18" id="KW-0489">Methyltransferase</keyword>
<dbReference type="AlphaFoldDB" id="A0A2P8DKU8"/>
<evidence type="ECO:0000313" key="18">
    <source>
        <dbReference type="EMBL" id="PSK97855.1"/>
    </source>
</evidence>
<sequence length="181" mass="18998">MVSMTTSNDVALGGLDTPVGHITVAVTSTGLARVSWARRHVAGAALPAAGDQARVRAVTTQLAAYFRGELRAFDLPLDWRFVSGTARVVLQTLHATVGYGRSVTYGELAERSGTSVPARGIGAVMGSNPLPVVVPCHRVLAHDGLGGYSGGDGTNGLEVKRWLLTLEGVLPPTFDWSPDHL</sequence>
<reference evidence="18 19" key="1">
    <citation type="submission" date="2018-03" db="EMBL/GenBank/DDBJ databases">
        <title>Genomic Encyclopedia of Archaeal and Bacterial Type Strains, Phase II (KMG-II): from individual species to whole genera.</title>
        <authorList>
            <person name="Goeker M."/>
        </authorList>
    </citation>
    <scope>NUCLEOTIDE SEQUENCE [LARGE SCALE GENOMIC DNA]</scope>
    <source>
        <strain evidence="18 19">DSM 45211</strain>
    </source>
</reference>
<dbReference type="Gene3D" id="3.30.160.70">
    <property type="entry name" value="Methylated DNA-protein cysteine methyltransferase domain"/>
    <property type="match status" value="1"/>
</dbReference>
<evidence type="ECO:0000259" key="16">
    <source>
        <dbReference type="Pfam" id="PF01035"/>
    </source>
</evidence>
<dbReference type="SUPFAM" id="SSF53155">
    <property type="entry name" value="Methylated DNA-protein cysteine methyltransferase domain"/>
    <property type="match status" value="1"/>
</dbReference>
<comment type="cofactor">
    <cofactor evidence="2">
        <name>Zn(2+)</name>
        <dbReference type="ChEBI" id="CHEBI:29105"/>
    </cofactor>
</comment>
<dbReference type="CDD" id="cd06445">
    <property type="entry name" value="ATase"/>
    <property type="match status" value="1"/>
</dbReference>
<comment type="caution">
    <text evidence="18">The sequence shown here is derived from an EMBL/GenBank/DDBJ whole genome shotgun (WGS) entry which is preliminary data.</text>
</comment>
<evidence type="ECO:0000256" key="14">
    <source>
        <dbReference type="ARBA" id="ARBA00023204"/>
    </source>
</evidence>
<evidence type="ECO:0000256" key="11">
    <source>
        <dbReference type="ARBA" id="ARBA00022763"/>
    </source>
</evidence>
<dbReference type="GO" id="GO:0032259">
    <property type="term" value="P:methylation"/>
    <property type="evidence" value="ECO:0007669"/>
    <property type="project" value="UniProtKB-KW"/>
</dbReference>
<comment type="catalytic activity">
    <reaction evidence="15">
        <text>a 6-O-methyl-2'-deoxyguanosine in DNA + L-cysteinyl-[protein] = S-methyl-L-cysteinyl-[protein] + a 2'-deoxyguanosine in DNA</text>
        <dbReference type="Rhea" id="RHEA:24000"/>
        <dbReference type="Rhea" id="RHEA-COMP:10131"/>
        <dbReference type="Rhea" id="RHEA-COMP:10132"/>
        <dbReference type="Rhea" id="RHEA-COMP:11367"/>
        <dbReference type="Rhea" id="RHEA-COMP:11368"/>
        <dbReference type="ChEBI" id="CHEBI:29950"/>
        <dbReference type="ChEBI" id="CHEBI:82612"/>
        <dbReference type="ChEBI" id="CHEBI:85445"/>
        <dbReference type="ChEBI" id="CHEBI:85448"/>
        <dbReference type="EC" id="2.1.1.63"/>
    </reaction>
</comment>
<dbReference type="EMBL" id="PYGE01000021">
    <property type="protein sequence ID" value="PSK97855.1"/>
    <property type="molecule type" value="Genomic_DNA"/>
</dbReference>
<keyword evidence="7" id="KW-0597">Phosphoprotein</keyword>
<dbReference type="InterPro" id="IPR036217">
    <property type="entry name" value="MethylDNA_cys_MeTrfase_DNAb"/>
</dbReference>
<feature type="domain" description="Methylguanine DNA methyltransferase ribonuclease-like" evidence="17">
    <location>
        <begin position="15"/>
        <end position="78"/>
    </location>
</feature>
<evidence type="ECO:0000256" key="10">
    <source>
        <dbReference type="ARBA" id="ARBA00022723"/>
    </source>
</evidence>
<dbReference type="GO" id="GO:0046872">
    <property type="term" value="F:metal ion binding"/>
    <property type="evidence" value="ECO:0007669"/>
    <property type="project" value="UniProtKB-KW"/>
</dbReference>
<keyword evidence="12" id="KW-0862">Zinc</keyword>
<keyword evidence="10" id="KW-0479">Metal-binding</keyword>
<dbReference type="InterPro" id="IPR008332">
    <property type="entry name" value="MethylG_MeTrfase_N"/>
</dbReference>
<feature type="domain" description="Methylated-DNA-[protein]-cysteine S-methyltransferase DNA binding" evidence="16">
    <location>
        <begin position="89"/>
        <end position="169"/>
    </location>
</feature>
<protein>
    <recommendedName>
        <fullName evidence="6">Methylated-DNA--protein-cysteine methyltransferase</fullName>
        <ecNumber evidence="5">2.1.1.63</ecNumber>
    </recommendedName>
</protein>
<dbReference type="InterPro" id="IPR001497">
    <property type="entry name" value="MethylDNA_cys_MeTrfase_AS"/>
</dbReference>
<comment type="function">
    <text evidence="3">Involved in the cellular defense against the biological effects of O6-methylguanine (O6-MeG) and O4-methylthymine (O4-MeT) in DNA. Repairs the methylated nucleobase in DNA by stoichiometrically transferring the methyl group to a cysteine residue in the enzyme. This is a suicide reaction: the enzyme is irreversibly inactivated.</text>
</comment>
<keyword evidence="19" id="KW-1185">Reference proteome</keyword>
<proteinExistence type="inferred from homology"/>
<keyword evidence="14" id="KW-0234">DNA repair</keyword>
<dbReference type="GO" id="GO:0003908">
    <property type="term" value="F:methylated-DNA-[protein]-cysteine S-methyltransferase activity"/>
    <property type="evidence" value="ECO:0007669"/>
    <property type="project" value="UniProtKB-EC"/>
</dbReference>
<dbReference type="InterPro" id="IPR036388">
    <property type="entry name" value="WH-like_DNA-bd_sf"/>
</dbReference>
<comment type="catalytic activity">
    <reaction evidence="1">
        <text>a 4-O-methyl-thymidine in DNA + L-cysteinyl-[protein] = a thymidine in DNA + S-methyl-L-cysteinyl-[protein]</text>
        <dbReference type="Rhea" id="RHEA:53428"/>
        <dbReference type="Rhea" id="RHEA-COMP:10131"/>
        <dbReference type="Rhea" id="RHEA-COMP:10132"/>
        <dbReference type="Rhea" id="RHEA-COMP:13555"/>
        <dbReference type="Rhea" id="RHEA-COMP:13556"/>
        <dbReference type="ChEBI" id="CHEBI:29950"/>
        <dbReference type="ChEBI" id="CHEBI:82612"/>
        <dbReference type="ChEBI" id="CHEBI:137386"/>
        <dbReference type="ChEBI" id="CHEBI:137387"/>
        <dbReference type="EC" id="2.1.1.63"/>
    </reaction>
</comment>
<dbReference type="EC" id="2.1.1.63" evidence="5"/>
<dbReference type="SUPFAM" id="SSF46767">
    <property type="entry name" value="Methylated DNA-protein cysteine methyltransferase, C-terminal domain"/>
    <property type="match status" value="1"/>
</dbReference>
<name>A0A2P8DKU8_9ACTN</name>
<evidence type="ECO:0000256" key="9">
    <source>
        <dbReference type="ARBA" id="ARBA00022679"/>
    </source>
</evidence>
<dbReference type="Pfam" id="PF01035">
    <property type="entry name" value="DNA_binding_1"/>
    <property type="match status" value="1"/>
</dbReference>
<evidence type="ECO:0000256" key="5">
    <source>
        <dbReference type="ARBA" id="ARBA00011918"/>
    </source>
</evidence>
<evidence type="ECO:0000256" key="1">
    <source>
        <dbReference type="ARBA" id="ARBA00001286"/>
    </source>
</evidence>
<keyword evidence="11" id="KW-0227">DNA damage</keyword>
<dbReference type="NCBIfam" id="TIGR00589">
    <property type="entry name" value="ogt"/>
    <property type="match status" value="1"/>
</dbReference>
<gene>
    <name evidence="18" type="ORF">CLV30_12111</name>
</gene>
<evidence type="ECO:0000256" key="4">
    <source>
        <dbReference type="ARBA" id="ARBA00008711"/>
    </source>
</evidence>
<dbReference type="GO" id="GO:0006281">
    <property type="term" value="P:DNA repair"/>
    <property type="evidence" value="ECO:0007669"/>
    <property type="project" value="UniProtKB-KW"/>
</dbReference>
<comment type="similarity">
    <text evidence="4">Belongs to the MGMT family.</text>
</comment>
<evidence type="ECO:0000256" key="2">
    <source>
        <dbReference type="ARBA" id="ARBA00001947"/>
    </source>
</evidence>
<accession>A0A2P8DKU8</accession>
<evidence type="ECO:0000256" key="15">
    <source>
        <dbReference type="ARBA" id="ARBA00049348"/>
    </source>
</evidence>
<organism evidence="18 19">
    <name type="scientific">Haloactinopolyspora alba</name>
    <dbReference type="NCBI Taxonomy" id="648780"/>
    <lineage>
        <taxon>Bacteria</taxon>
        <taxon>Bacillati</taxon>
        <taxon>Actinomycetota</taxon>
        <taxon>Actinomycetes</taxon>
        <taxon>Jiangellales</taxon>
        <taxon>Jiangellaceae</taxon>
        <taxon>Haloactinopolyspora</taxon>
    </lineage>
</organism>
<evidence type="ECO:0000256" key="3">
    <source>
        <dbReference type="ARBA" id="ARBA00003317"/>
    </source>
</evidence>
<evidence type="ECO:0000259" key="17">
    <source>
        <dbReference type="Pfam" id="PF02870"/>
    </source>
</evidence>
<dbReference type="PANTHER" id="PTHR46460:SF1">
    <property type="entry name" value="METHYLATED-DNA--PROTEIN-CYSTEINE METHYLTRANSFERASE"/>
    <property type="match status" value="1"/>
</dbReference>
<evidence type="ECO:0000256" key="6">
    <source>
        <dbReference type="ARBA" id="ARBA00015377"/>
    </source>
</evidence>
<keyword evidence="9 18" id="KW-0808">Transferase</keyword>
<evidence type="ECO:0000256" key="13">
    <source>
        <dbReference type="ARBA" id="ARBA00023125"/>
    </source>
</evidence>
<dbReference type="PANTHER" id="PTHR46460">
    <property type="entry name" value="METHYLATED-DNA--PROTEIN-CYSTEINE METHYLTRANSFERASE"/>
    <property type="match status" value="1"/>
</dbReference>
<dbReference type="InterPro" id="IPR014048">
    <property type="entry name" value="MethylDNA_cys_MeTrfase_DNA-bd"/>
</dbReference>
<dbReference type="InterPro" id="IPR036631">
    <property type="entry name" value="MGMT_N_sf"/>
</dbReference>
<dbReference type="GO" id="GO:0003677">
    <property type="term" value="F:DNA binding"/>
    <property type="evidence" value="ECO:0007669"/>
    <property type="project" value="UniProtKB-KW"/>
</dbReference>
<evidence type="ECO:0000256" key="7">
    <source>
        <dbReference type="ARBA" id="ARBA00022553"/>
    </source>
</evidence>
<dbReference type="Proteomes" id="UP000243528">
    <property type="component" value="Unassembled WGS sequence"/>
</dbReference>
<dbReference type="Pfam" id="PF02870">
    <property type="entry name" value="Methyltransf_1N"/>
    <property type="match status" value="1"/>
</dbReference>
<evidence type="ECO:0000256" key="12">
    <source>
        <dbReference type="ARBA" id="ARBA00022833"/>
    </source>
</evidence>
<keyword evidence="13" id="KW-0238">DNA-binding</keyword>
<dbReference type="PROSITE" id="PS00374">
    <property type="entry name" value="MGMT"/>
    <property type="match status" value="1"/>
</dbReference>
<evidence type="ECO:0000256" key="8">
    <source>
        <dbReference type="ARBA" id="ARBA00022603"/>
    </source>
</evidence>